<comment type="similarity">
    <text evidence="2">Belongs to the amino acid-polyamine-organocation (APC) superfamily. Basic amino acid/polyamine antiporter (APA) (TC 2.A.3.2) family.</text>
</comment>
<sequence>MTDTVAPDRGARKIGFVALTALVMGSMLGAGILSLPQNMAATSGAGAVVIAWGITLFGMLMLALVFQNLSNRQPDIEGGVYGYARAGFGDFMGFNSAWGYWMSGWVGNVSLFVVMFSALAGFKPFALFADGNNWQSILASSVLLWLLTWTVMRGVHEAAFVNILTTIARILPLILFVIVVILAFQVKTFTTDFWGNVKLGSVLDQVKGSMLVTVWVYIGIEGATVYSTRAQKKSDIGRATIVGFLLTSVLLVAVSVLSLGIMSQPELAGLKNPSAAGVLQHVVGPWGAGLINACLVIAVGGELLAWTMLPAEIPYLGARDGVFPKLFGKVNRHQSPVNALWLTNGLIQVMLLVTLYSSAGYLALLSLATSMVLIPYLLCGGYAWLVALRGTGYPAGDAARKRDMLIGVLATGYCVWLIYAAGLKYLFLSMILYTPGIAFYWWAKWERGEKPFKGFELALALFMAVLGLVACVMVAQGRISLN</sequence>
<keyword evidence="6" id="KW-0029">Amino-acid transport</keyword>
<dbReference type="InterPro" id="IPR002293">
    <property type="entry name" value="AA/rel_permease1"/>
</dbReference>
<feature type="transmembrane region" description="Helical" evidence="10">
    <location>
        <begin position="239"/>
        <end position="263"/>
    </location>
</feature>
<dbReference type="GO" id="GO:1903826">
    <property type="term" value="P:L-arginine transmembrane transport"/>
    <property type="evidence" value="ECO:0007669"/>
    <property type="project" value="InterPro"/>
</dbReference>
<dbReference type="Proteomes" id="UP000295611">
    <property type="component" value="Unassembled WGS sequence"/>
</dbReference>
<evidence type="ECO:0000256" key="1">
    <source>
        <dbReference type="ARBA" id="ARBA00004651"/>
    </source>
</evidence>
<dbReference type="GO" id="GO:0043858">
    <property type="term" value="F:arginine:ornithine antiporter activity"/>
    <property type="evidence" value="ECO:0007669"/>
    <property type="project" value="UniProtKB-UniRule"/>
</dbReference>
<dbReference type="OrthoDB" id="3185104at2"/>
<dbReference type="InterPro" id="IPR022461">
    <property type="entry name" value="Arg/Orn_antiprt_ArcD"/>
</dbReference>
<feature type="transmembrane region" description="Helical" evidence="10">
    <location>
        <begin position="339"/>
        <end position="356"/>
    </location>
</feature>
<dbReference type="Gene3D" id="1.20.1740.10">
    <property type="entry name" value="Amino acid/polyamine transporter I"/>
    <property type="match status" value="1"/>
</dbReference>
<dbReference type="GO" id="GO:0006527">
    <property type="term" value="P:L-arginine catabolic process"/>
    <property type="evidence" value="ECO:0007669"/>
    <property type="project" value="UniProtKB-UniRule"/>
</dbReference>
<dbReference type="EMBL" id="SNZP01000001">
    <property type="protein sequence ID" value="TDR82885.1"/>
    <property type="molecule type" value="Genomic_DNA"/>
</dbReference>
<keyword evidence="8 10" id="KW-0472">Membrane</keyword>
<evidence type="ECO:0000256" key="8">
    <source>
        <dbReference type="ARBA" id="ARBA00023136"/>
    </source>
</evidence>
<feature type="transmembrane region" description="Helical" evidence="10">
    <location>
        <begin position="159"/>
        <end position="186"/>
    </location>
</feature>
<dbReference type="GO" id="GO:0005886">
    <property type="term" value="C:plasma membrane"/>
    <property type="evidence" value="ECO:0007669"/>
    <property type="project" value="UniProtKB-SubCell"/>
</dbReference>
<evidence type="ECO:0000313" key="12">
    <source>
        <dbReference type="Proteomes" id="UP000295611"/>
    </source>
</evidence>
<evidence type="ECO:0000256" key="4">
    <source>
        <dbReference type="ARBA" id="ARBA00022475"/>
    </source>
</evidence>
<feature type="transmembrane region" description="Helical" evidence="10">
    <location>
        <begin position="98"/>
        <end position="122"/>
    </location>
</feature>
<dbReference type="PANTHER" id="PTHR42770">
    <property type="entry name" value="AMINO ACID TRANSPORTER-RELATED"/>
    <property type="match status" value="1"/>
</dbReference>
<dbReference type="InterPro" id="IPR050367">
    <property type="entry name" value="APC_superfamily"/>
</dbReference>
<name>A0A4R7BFP5_9NEIS</name>
<feature type="transmembrane region" description="Helical" evidence="10">
    <location>
        <begin position="14"/>
        <end position="33"/>
    </location>
</feature>
<comment type="caution">
    <text evidence="11">The sequence shown here is derived from an EMBL/GenBank/DDBJ whole genome shotgun (WGS) entry which is preliminary data.</text>
</comment>
<feature type="transmembrane region" description="Helical" evidence="10">
    <location>
        <begin position="425"/>
        <end position="443"/>
    </location>
</feature>
<dbReference type="AlphaFoldDB" id="A0A4R7BFP5"/>
<reference evidence="11 12" key="1">
    <citation type="submission" date="2019-03" db="EMBL/GenBank/DDBJ databases">
        <title>Genomic Encyclopedia of Type Strains, Phase III (KMG-III): the genomes of soil and plant-associated and newly described type strains.</title>
        <authorList>
            <person name="Whitman W."/>
        </authorList>
    </citation>
    <scope>NUCLEOTIDE SEQUENCE [LARGE SCALE GENOMIC DNA]</scope>
    <source>
        <strain evidence="11 12">CECT 8976</strain>
    </source>
</reference>
<keyword evidence="7 10" id="KW-1133">Transmembrane helix</keyword>
<evidence type="ECO:0000256" key="9">
    <source>
        <dbReference type="NCBIfam" id="TIGR03810"/>
    </source>
</evidence>
<comment type="subcellular location">
    <subcellularLocation>
        <location evidence="1">Cell membrane</location>
        <topology evidence="1">Multi-pass membrane protein</topology>
    </subcellularLocation>
</comment>
<evidence type="ECO:0000256" key="10">
    <source>
        <dbReference type="SAM" id="Phobius"/>
    </source>
</evidence>
<feature type="transmembrane region" description="Helical" evidence="10">
    <location>
        <begin position="404"/>
        <end position="419"/>
    </location>
</feature>
<evidence type="ECO:0000256" key="3">
    <source>
        <dbReference type="ARBA" id="ARBA00022448"/>
    </source>
</evidence>
<keyword evidence="4" id="KW-1003">Cell membrane</keyword>
<accession>A0A4R7BFP5</accession>
<dbReference type="RefSeq" id="WP_133678204.1">
    <property type="nucleotide sequence ID" value="NZ_SNZP01000001.1"/>
</dbReference>
<gene>
    <name evidence="11" type="ORF">DFP86_101275</name>
</gene>
<evidence type="ECO:0000256" key="7">
    <source>
        <dbReference type="ARBA" id="ARBA00022989"/>
    </source>
</evidence>
<dbReference type="NCBIfam" id="TIGR03810">
    <property type="entry name" value="arg_ornith_anti"/>
    <property type="match status" value="1"/>
</dbReference>
<evidence type="ECO:0000256" key="5">
    <source>
        <dbReference type="ARBA" id="ARBA00022692"/>
    </source>
</evidence>
<dbReference type="Pfam" id="PF13520">
    <property type="entry name" value="AA_permease_2"/>
    <property type="match status" value="1"/>
</dbReference>
<dbReference type="InterPro" id="IPR004754">
    <property type="entry name" value="Amino_acid_antiprt"/>
</dbReference>
<feature type="transmembrane region" description="Helical" evidence="10">
    <location>
        <begin position="283"/>
        <end position="309"/>
    </location>
</feature>
<feature type="transmembrane region" description="Helical" evidence="10">
    <location>
        <begin position="362"/>
        <end position="384"/>
    </location>
</feature>
<feature type="transmembrane region" description="Helical" evidence="10">
    <location>
        <begin position="134"/>
        <end position="152"/>
    </location>
</feature>
<feature type="transmembrane region" description="Helical" evidence="10">
    <location>
        <begin position="455"/>
        <end position="475"/>
    </location>
</feature>
<keyword evidence="12" id="KW-1185">Reference proteome</keyword>
<feature type="transmembrane region" description="Helical" evidence="10">
    <location>
        <begin position="206"/>
        <end position="227"/>
    </location>
</feature>
<feature type="transmembrane region" description="Helical" evidence="10">
    <location>
        <begin position="45"/>
        <end position="66"/>
    </location>
</feature>
<dbReference type="PIRSF" id="PIRSF006060">
    <property type="entry name" value="AA_transporter"/>
    <property type="match status" value="1"/>
</dbReference>
<evidence type="ECO:0000256" key="2">
    <source>
        <dbReference type="ARBA" id="ARBA00008220"/>
    </source>
</evidence>
<dbReference type="PANTHER" id="PTHR42770:SF4">
    <property type="entry name" value="ARGININE_ORNITHINE ANTIPORTER-RELATED"/>
    <property type="match status" value="1"/>
</dbReference>
<keyword evidence="5 10" id="KW-0812">Transmembrane</keyword>
<evidence type="ECO:0000313" key="11">
    <source>
        <dbReference type="EMBL" id="TDR82885.1"/>
    </source>
</evidence>
<dbReference type="NCBIfam" id="TIGR00905">
    <property type="entry name" value="2A0302"/>
    <property type="match status" value="1"/>
</dbReference>
<protein>
    <recommendedName>
        <fullName evidence="9">Arginine-ornithine antiporter</fullName>
    </recommendedName>
</protein>
<evidence type="ECO:0000256" key="6">
    <source>
        <dbReference type="ARBA" id="ARBA00022970"/>
    </source>
</evidence>
<organism evidence="11 12">
    <name type="scientific">Paludibacterium purpuratum</name>
    <dbReference type="NCBI Taxonomy" id="1144873"/>
    <lineage>
        <taxon>Bacteria</taxon>
        <taxon>Pseudomonadati</taxon>
        <taxon>Pseudomonadota</taxon>
        <taxon>Betaproteobacteria</taxon>
        <taxon>Neisseriales</taxon>
        <taxon>Chromobacteriaceae</taxon>
        <taxon>Paludibacterium</taxon>
    </lineage>
</organism>
<keyword evidence="3" id="KW-0813">Transport</keyword>
<proteinExistence type="inferred from homology"/>